<dbReference type="EMBL" id="JANBPG010002787">
    <property type="protein sequence ID" value="KAJ1884627.1"/>
    <property type="molecule type" value="Genomic_DNA"/>
</dbReference>
<comment type="caution">
    <text evidence="1">The sequence shown here is derived from an EMBL/GenBank/DDBJ whole genome shotgun (WGS) entry which is preliminary data.</text>
</comment>
<proteinExistence type="predicted"/>
<gene>
    <name evidence="1" type="ORF">LPJ66_010524</name>
</gene>
<accession>A0ACC1I831</accession>
<evidence type="ECO:0000313" key="1">
    <source>
        <dbReference type="EMBL" id="KAJ1884627.1"/>
    </source>
</evidence>
<name>A0ACC1I831_9FUNG</name>
<protein>
    <submittedName>
        <fullName evidence="1">Uncharacterized protein</fullName>
    </submittedName>
</protein>
<dbReference type="Proteomes" id="UP001150581">
    <property type="component" value="Unassembled WGS sequence"/>
</dbReference>
<evidence type="ECO:0000313" key="2">
    <source>
        <dbReference type="Proteomes" id="UP001150581"/>
    </source>
</evidence>
<organism evidence="1 2">
    <name type="scientific">Kickxella alabastrina</name>
    <dbReference type="NCBI Taxonomy" id="61397"/>
    <lineage>
        <taxon>Eukaryota</taxon>
        <taxon>Fungi</taxon>
        <taxon>Fungi incertae sedis</taxon>
        <taxon>Zoopagomycota</taxon>
        <taxon>Kickxellomycotina</taxon>
        <taxon>Kickxellomycetes</taxon>
        <taxon>Kickxellales</taxon>
        <taxon>Kickxellaceae</taxon>
        <taxon>Kickxella</taxon>
    </lineage>
</organism>
<keyword evidence="2" id="KW-1185">Reference proteome</keyword>
<reference evidence="1" key="1">
    <citation type="submission" date="2022-07" db="EMBL/GenBank/DDBJ databases">
        <title>Phylogenomic reconstructions and comparative analyses of Kickxellomycotina fungi.</title>
        <authorList>
            <person name="Reynolds N.K."/>
            <person name="Stajich J.E."/>
            <person name="Barry K."/>
            <person name="Grigoriev I.V."/>
            <person name="Crous P."/>
            <person name="Smith M.E."/>
        </authorList>
    </citation>
    <scope>NUCLEOTIDE SEQUENCE</scope>
    <source>
        <strain evidence="1">Benny 63K</strain>
    </source>
</reference>
<sequence length="164" mass="17530">MSAPQTVEHTVTLINYEPRNGRLPGILAPKILSATEIRTKGAAADEATVTKTLFKDNNVESDKKVASLSVSALSNVLALVDELKGLPVQEFGGRDLFGSNTAVEVREGKMPVWGYTPSMVGGCGAFDPEEEEEGGDDFEANDAHKAEFGRIINSIEEATDASFI</sequence>